<evidence type="ECO:0000256" key="4">
    <source>
        <dbReference type="ARBA" id="ARBA00022989"/>
    </source>
</evidence>
<sequence length="143" mass="14317">MGHRGGAGQRAHPVSIIGWRPVEAGRSGGVTLPGTAAGTAGAALMAALTWGMLGSPALAWGALVGGVSGMLLDSLIGAAWQGRWRCHRCGRAVERPRPHLQTCAGPLRLEGGRPWLDNDGVNALSSVAAGLVAVAATLLAGAA</sequence>
<keyword evidence="3 6" id="KW-0812">Transmembrane</keyword>
<comment type="subcellular location">
    <subcellularLocation>
        <location evidence="1">Membrane</location>
        <topology evidence="1">Multi-pass membrane protein</topology>
    </subcellularLocation>
</comment>
<feature type="transmembrane region" description="Helical" evidence="6">
    <location>
        <begin position="57"/>
        <end position="80"/>
    </location>
</feature>
<evidence type="ECO:0000256" key="6">
    <source>
        <dbReference type="SAM" id="Phobius"/>
    </source>
</evidence>
<evidence type="ECO:0000256" key="1">
    <source>
        <dbReference type="ARBA" id="ARBA00004141"/>
    </source>
</evidence>
<dbReference type="EMBL" id="CP141614">
    <property type="protein sequence ID" value="WRP15423.1"/>
    <property type="molecule type" value="Genomic_DNA"/>
</dbReference>
<proteinExistence type="inferred from homology"/>
<protein>
    <submittedName>
        <fullName evidence="7">DUF92 domain-containing protein</fullName>
    </submittedName>
</protein>
<dbReference type="PANTHER" id="PTHR13353">
    <property type="entry name" value="TRANSMEMBRANE PROTEIN 19"/>
    <property type="match status" value="1"/>
</dbReference>
<keyword evidence="4 6" id="KW-1133">Transmembrane helix</keyword>
<gene>
    <name evidence="7" type="ORF">VLY81_04455</name>
</gene>
<evidence type="ECO:0000313" key="7">
    <source>
        <dbReference type="EMBL" id="WRP15423.1"/>
    </source>
</evidence>
<dbReference type="Proteomes" id="UP001333102">
    <property type="component" value="Chromosome"/>
</dbReference>
<reference evidence="8" key="1">
    <citation type="submission" date="2023-12" db="EMBL/GenBank/DDBJ databases">
        <title>Novel isolates from deep terrestrial aquifers shed light on the physiology and ecology of the class Limnochordia.</title>
        <authorList>
            <person name="Karnachuk O.V."/>
            <person name="Lukina A.P."/>
            <person name="Avakyan M.R."/>
            <person name="Kadnikov V."/>
            <person name="Begmatov S."/>
            <person name="Beletsky A.V."/>
            <person name="Mardanov A.V."/>
            <person name="Ravin N.V."/>
        </authorList>
    </citation>
    <scope>NUCLEOTIDE SEQUENCE [LARGE SCALE GENOMIC DNA]</scope>
    <source>
        <strain evidence="8">LN</strain>
    </source>
</reference>
<dbReference type="InterPro" id="IPR002794">
    <property type="entry name" value="DUF92_TMEM19"/>
</dbReference>
<evidence type="ECO:0000256" key="2">
    <source>
        <dbReference type="ARBA" id="ARBA00009012"/>
    </source>
</evidence>
<dbReference type="Pfam" id="PF01940">
    <property type="entry name" value="DUF92"/>
    <property type="match status" value="1"/>
</dbReference>
<dbReference type="RefSeq" id="WP_324669826.1">
    <property type="nucleotide sequence ID" value="NZ_CP141614.1"/>
</dbReference>
<feature type="transmembrane region" description="Helical" evidence="6">
    <location>
        <begin position="30"/>
        <end position="51"/>
    </location>
</feature>
<evidence type="ECO:0000256" key="3">
    <source>
        <dbReference type="ARBA" id="ARBA00022692"/>
    </source>
</evidence>
<dbReference type="PANTHER" id="PTHR13353:SF5">
    <property type="entry name" value="TRANSMEMBRANE PROTEIN 19"/>
    <property type="match status" value="1"/>
</dbReference>
<keyword evidence="5 6" id="KW-0472">Membrane</keyword>
<evidence type="ECO:0000313" key="8">
    <source>
        <dbReference type="Proteomes" id="UP001333102"/>
    </source>
</evidence>
<comment type="similarity">
    <text evidence="2">Belongs to the TMEM19 family.</text>
</comment>
<accession>A0ABZ1BS71</accession>
<keyword evidence="8" id="KW-1185">Reference proteome</keyword>
<name>A0ABZ1BS71_9FIRM</name>
<evidence type="ECO:0000256" key="5">
    <source>
        <dbReference type="ARBA" id="ARBA00023136"/>
    </source>
</evidence>
<organism evidence="7 8">
    <name type="scientific">Geochorda subterranea</name>
    <dbReference type="NCBI Taxonomy" id="3109564"/>
    <lineage>
        <taxon>Bacteria</taxon>
        <taxon>Bacillati</taxon>
        <taxon>Bacillota</taxon>
        <taxon>Limnochordia</taxon>
        <taxon>Limnochordales</taxon>
        <taxon>Geochordaceae</taxon>
        <taxon>Geochorda</taxon>
    </lineage>
</organism>